<sequence>MPIPGYDQRTRRTKRVPYDAWTPTGAKQYSGCSWESTQSTISYRDSIEGKRIDPLVADPYNAFLARSNPLEEYLNPSSRLLLNLEAAGLAEPTDYEVHGFVDTGHPFSTVTNKVGTSLRQTRSFTSRPSGSDVRGGPIYTHGASVPLGQELFPMSDIVPNGFSVATPIPLPTADRLISDAKVLYQRAAPGQPKVDVSQFIAELFGDVPRIPGRALLAMRDFSSGGDEWLNLAFGVIPTVGDGLEIASVLKDVSQRYLQLRKQSGKFTRRGRSLPLESRTKTFSSNELNTQGSVLAGPGFGFNRFPILGGLSTTNTYELRAGINANVPPISELTMSETREVYFKGSFTYYLPVPSGLFGRLGKYVEEYDRVLGLQLDPASVWALTPWSWLIDWFTDVREMIQLATLSHDNNLVMNYGYAMETVTRLCVQKTKFAAGYSNHGITYCSSYNSSKSVRRIRANPYGFVSSGETSLLDPYRLAILGALGISRLR</sequence>
<accession>A0A514D7N5</accession>
<gene>
    <name evidence="1" type="ORF">H2BulkLitter10445_000003</name>
</gene>
<evidence type="ECO:0000313" key="1">
    <source>
        <dbReference type="EMBL" id="QDH89634.1"/>
    </source>
</evidence>
<protein>
    <submittedName>
        <fullName evidence="1">Uncharacterized protein</fullName>
    </submittedName>
</protein>
<name>A0A514D7N5_9VIRU</name>
<organism evidence="1">
    <name type="scientific">Leviviridae sp</name>
    <dbReference type="NCBI Taxonomy" id="2027243"/>
    <lineage>
        <taxon>Viruses</taxon>
        <taxon>Riboviria</taxon>
        <taxon>Orthornavirae</taxon>
        <taxon>Lenarviricota</taxon>
        <taxon>Leviviricetes</taxon>
        <taxon>Norzivirales</taxon>
        <taxon>Fiersviridae</taxon>
    </lineage>
</organism>
<dbReference type="EMBL" id="MN034932">
    <property type="protein sequence ID" value="QDH89634.1"/>
    <property type="molecule type" value="Genomic_RNA"/>
</dbReference>
<proteinExistence type="predicted"/>
<reference evidence="1" key="1">
    <citation type="submission" date="2019-05" db="EMBL/GenBank/DDBJ databases">
        <title>Metatranscriptomic reconstruction reveals RNA viruses with the potential to shape carbon cycling in soil.</title>
        <authorList>
            <person name="Starr E.P."/>
            <person name="Nuccio E."/>
            <person name="Pett-Ridge J."/>
            <person name="Banfield J.F."/>
            <person name="Firestone M.K."/>
        </authorList>
    </citation>
    <scope>NUCLEOTIDE SEQUENCE</scope>
    <source>
        <strain evidence="1">H2_Bulk_Litter_10_scaffold_445</strain>
    </source>
</reference>